<evidence type="ECO:0000313" key="1">
    <source>
        <dbReference type="EMBL" id="AKI80310.1"/>
    </source>
</evidence>
<name>A0A0G2Y3E6_9VIRU</name>
<dbReference type="KEGG" id="vg:80514108"/>
<proteinExistence type="predicted"/>
<keyword evidence="2" id="KW-1185">Reference proteome</keyword>
<organism evidence="1 2">
    <name type="scientific">Acanthamoeba polyphaga mimivirus Kroon</name>
    <dbReference type="NCBI Taxonomy" id="3069720"/>
    <lineage>
        <taxon>Viruses</taxon>
        <taxon>Varidnaviria</taxon>
        <taxon>Bamfordvirae</taxon>
        <taxon>Nucleocytoviricota</taxon>
        <taxon>Megaviricetes</taxon>
        <taxon>Imitervirales</taxon>
        <taxon>Mimiviridae</taxon>
        <taxon>Megamimivirinae</taxon>
        <taxon>Mimivirus</taxon>
        <taxon>Mimivirus lagoaense</taxon>
    </lineage>
</organism>
<protein>
    <submittedName>
        <fullName evidence="1">Ankyrin repeat protein</fullName>
    </submittedName>
</protein>
<dbReference type="SUPFAM" id="SSF48403">
    <property type="entry name" value="Ankyrin repeat"/>
    <property type="match status" value="1"/>
</dbReference>
<dbReference type="Gene3D" id="1.25.40.20">
    <property type="entry name" value="Ankyrin repeat-containing domain"/>
    <property type="match status" value="1"/>
</dbReference>
<dbReference type="InterPro" id="IPR036770">
    <property type="entry name" value="Ankyrin_rpt-contain_sf"/>
</dbReference>
<dbReference type="InterPro" id="IPR002110">
    <property type="entry name" value="Ankyrin_rpt"/>
</dbReference>
<accession>A0A0G2Y3E6</accession>
<dbReference type="Pfam" id="PF12796">
    <property type="entry name" value="Ank_2"/>
    <property type="match status" value="1"/>
</dbReference>
<evidence type="ECO:0000313" key="2">
    <source>
        <dbReference type="Proteomes" id="UP000240461"/>
    </source>
</evidence>
<dbReference type="Proteomes" id="UP000240461">
    <property type="component" value="Segment"/>
</dbReference>
<dbReference type="EMBL" id="KM982402">
    <property type="protein sequence ID" value="AKI80310.1"/>
    <property type="molecule type" value="Genomic_DNA"/>
</dbReference>
<sequence length="468" mass="54089">MSKTYYIISTNDYFNPITLSIKDGGEKTIDIIDCERYTLIDCIILFCKKESFVVEMMVPDFLTKDKLLCDSENLSLCVVNNIYYMNDINVFDNMSLGKSTLKSLMYWVIKNNYKELLQKYLDNQYVLIYDLLSSGITDHDVYDETLELLLSYCNCFQENETMYLINCCFTMQRFNLAKALIIHNPYPFVINKSLILSSESKMSELTIFLIDNGAEINCDHILCFIRIGDIDTVLYMLHKYGVQKFIDRCQFDLALIVFGSGSLEMIETLIDFGMKINNKVYQYLKYDSKDTYEILRVLLTRGFYPQKYSKTLKNAAHVCSLDVLKILVDLGFSQKNLDESFIATINAGKFENAEYLLFSGANINCNDKPTNCMFKINFQIIKFLIDNNFDLEIHGTLILNKSLLNGYYDCANILIENGVKLSLTKSELVNIYLDLQNTHNNQIDPEIYVNSLTSDELENLIYIDIANK</sequence>
<reference evidence="1 2" key="1">
    <citation type="submission" date="2014-10" db="EMBL/GenBank/DDBJ databases">
        <title>Pan-genome analysis of Brazilian lineage A amoebal mimiviruses.</title>
        <authorList>
            <person name="Assis F.L."/>
            <person name="Abrahao J.S."/>
            <person name="Kroon E.G."/>
            <person name="Dornas F.P."/>
            <person name="Andrade K.R."/>
            <person name="Borato P.V.M."/>
            <person name="Pilotto M.R."/>
            <person name="Benamar S."/>
            <person name="LaScola B."/>
            <person name="Colson P."/>
        </authorList>
    </citation>
    <scope>NUCLEOTIDE SEQUENCE [LARGE SCALE GENOMIC DNA]</scope>
    <source>
        <strain evidence="1 2">Kroon</strain>
    </source>
</reference>